<feature type="region of interest" description="Disordered" evidence="1">
    <location>
        <begin position="1314"/>
        <end position="1342"/>
    </location>
</feature>
<comment type="caution">
    <text evidence="2">The sequence shown here is derived from an EMBL/GenBank/DDBJ whole genome shotgun (WGS) entry which is preliminary data.</text>
</comment>
<feature type="region of interest" description="Disordered" evidence="1">
    <location>
        <begin position="187"/>
        <end position="220"/>
    </location>
</feature>
<feature type="region of interest" description="Disordered" evidence="1">
    <location>
        <begin position="1188"/>
        <end position="1219"/>
    </location>
</feature>
<feature type="compositionally biased region" description="Basic and acidic residues" evidence="1">
    <location>
        <begin position="1244"/>
        <end position="1256"/>
    </location>
</feature>
<keyword evidence="3" id="KW-1185">Reference proteome</keyword>
<feature type="region of interest" description="Disordered" evidence="1">
    <location>
        <begin position="783"/>
        <end position="860"/>
    </location>
</feature>
<feature type="region of interest" description="Disordered" evidence="1">
    <location>
        <begin position="743"/>
        <end position="767"/>
    </location>
</feature>
<evidence type="ECO:0000313" key="3">
    <source>
        <dbReference type="Proteomes" id="UP000828390"/>
    </source>
</evidence>
<feature type="region of interest" description="Disordered" evidence="1">
    <location>
        <begin position="656"/>
        <end position="679"/>
    </location>
</feature>
<proteinExistence type="predicted"/>
<feature type="region of interest" description="Disordered" evidence="1">
    <location>
        <begin position="437"/>
        <end position="495"/>
    </location>
</feature>
<accession>A0A9D3Y416</accession>
<reference evidence="2" key="2">
    <citation type="submission" date="2020-11" db="EMBL/GenBank/DDBJ databases">
        <authorList>
            <person name="McCartney M.A."/>
            <person name="Auch B."/>
            <person name="Kono T."/>
            <person name="Mallez S."/>
            <person name="Becker A."/>
            <person name="Gohl D.M."/>
            <person name="Silverstein K.A.T."/>
            <person name="Koren S."/>
            <person name="Bechman K.B."/>
            <person name="Herman A."/>
            <person name="Abrahante J.E."/>
            <person name="Garbe J."/>
        </authorList>
    </citation>
    <scope>NUCLEOTIDE SEQUENCE</scope>
    <source>
        <strain evidence="2">Duluth1</strain>
        <tissue evidence="2">Whole animal</tissue>
    </source>
</reference>
<feature type="compositionally biased region" description="Basic and acidic residues" evidence="1">
    <location>
        <begin position="836"/>
        <end position="860"/>
    </location>
</feature>
<protein>
    <submittedName>
        <fullName evidence="2">Uncharacterized protein</fullName>
    </submittedName>
</protein>
<feature type="compositionally biased region" description="Basic and acidic residues" evidence="1">
    <location>
        <begin position="656"/>
        <end position="665"/>
    </location>
</feature>
<evidence type="ECO:0000313" key="2">
    <source>
        <dbReference type="EMBL" id="KAH3692811.1"/>
    </source>
</evidence>
<feature type="compositionally biased region" description="Polar residues" evidence="1">
    <location>
        <begin position="1202"/>
        <end position="1212"/>
    </location>
</feature>
<feature type="compositionally biased region" description="Basic and acidic residues" evidence="1">
    <location>
        <begin position="783"/>
        <end position="800"/>
    </location>
</feature>
<organism evidence="2 3">
    <name type="scientific">Dreissena polymorpha</name>
    <name type="common">Zebra mussel</name>
    <name type="synonym">Mytilus polymorpha</name>
    <dbReference type="NCBI Taxonomy" id="45954"/>
    <lineage>
        <taxon>Eukaryota</taxon>
        <taxon>Metazoa</taxon>
        <taxon>Spiralia</taxon>
        <taxon>Lophotrochozoa</taxon>
        <taxon>Mollusca</taxon>
        <taxon>Bivalvia</taxon>
        <taxon>Autobranchia</taxon>
        <taxon>Heteroconchia</taxon>
        <taxon>Euheterodonta</taxon>
        <taxon>Imparidentia</taxon>
        <taxon>Neoheterodontei</taxon>
        <taxon>Myida</taxon>
        <taxon>Dreissenoidea</taxon>
        <taxon>Dreissenidae</taxon>
        <taxon>Dreissena</taxon>
    </lineage>
</organism>
<feature type="compositionally biased region" description="Basic and acidic residues" evidence="1">
    <location>
        <begin position="1143"/>
        <end position="1152"/>
    </location>
</feature>
<feature type="compositionally biased region" description="Basic and acidic residues" evidence="1">
    <location>
        <begin position="437"/>
        <end position="461"/>
    </location>
</feature>
<name>A0A9D3Y416_DREPO</name>
<feature type="compositionally biased region" description="Basic and acidic residues" evidence="1">
    <location>
        <begin position="1098"/>
        <end position="1107"/>
    </location>
</feature>
<dbReference type="EMBL" id="JAIWYP010000019">
    <property type="protein sequence ID" value="KAH3692811.1"/>
    <property type="molecule type" value="Genomic_DNA"/>
</dbReference>
<reference evidence="2" key="1">
    <citation type="journal article" date="2019" name="bioRxiv">
        <title>The Genome of the Zebra Mussel, Dreissena polymorpha: A Resource for Invasive Species Research.</title>
        <authorList>
            <person name="McCartney M.A."/>
            <person name="Auch B."/>
            <person name="Kono T."/>
            <person name="Mallez S."/>
            <person name="Zhang Y."/>
            <person name="Obille A."/>
            <person name="Becker A."/>
            <person name="Abrahante J.E."/>
            <person name="Garbe J."/>
            <person name="Badalamenti J.P."/>
            <person name="Herman A."/>
            <person name="Mangelson H."/>
            <person name="Liachko I."/>
            <person name="Sullivan S."/>
            <person name="Sone E.D."/>
            <person name="Koren S."/>
            <person name="Silverstein K.A.T."/>
            <person name="Beckman K.B."/>
            <person name="Gohl D.M."/>
        </authorList>
    </citation>
    <scope>NUCLEOTIDE SEQUENCE</scope>
    <source>
        <strain evidence="2">Duluth1</strain>
        <tissue evidence="2">Whole animal</tissue>
    </source>
</reference>
<feature type="region of interest" description="Disordered" evidence="1">
    <location>
        <begin position="353"/>
        <end position="374"/>
    </location>
</feature>
<dbReference type="Proteomes" id="UP000828390">
    <property type="component" value="Unassembled WGS sequence"/>
</dbReference>
<sequence>MFFDTEHQNETVLYEQYKDNRENLTDTEAKLMDRNITDTINEVEHVKSASTDDKEITSGQDMQMTTVEKEKTDNDIPNISVAETVHETIAYEHETKTDIKLHATKDAQTSNEISTGTEVAELSTLNTERNDDKNYDITFDKEHQTEPFLPKAFTEDLEHVKYIGTQDNNLAADYNIHTFSVEEDDYNRSTLREAETVPEKLTEDTQKHDTAADANEHATKDAHISNKEAIETKVAEVANVKTTDVKHNDTTFDTDRQFATILIKEGQEESDHFKDTTVDQAVVQVTEVISGDLAHMEGGGTDVKEFNSIPVVELDIHLSTVEENKEEINVSNEHELESVVYGMDDVPNIKDKYKTDTPMQDSKQNTNEKTSLSGDFENVREDGISDKKINTIYETENDMHTPSVDEEIADNNVHTDSVAETITDSPNEVCNAFEQLKNESKTDSTERANTSNHDHANENKASELNNMKVETNNENDNDLQMTPVEKEPTDKDLHSNTQVETVTEIIENNKPELETKADANKHATNDTHISNDEAKETEVAEVANVETTNVKHNNTTFDTERKLETILIKEDQEQSDHFKDTTVEQAVEQVTEVISGDLANMKGEGTDVNELNSMPGVELYIHLFPVEGYKEEINVSNQHKSENVVYGMGDVPNIKDKYKTDKPMQDSEQNTYEKGSLSGDIENVKDDGIIDKKIDRICETDNDMQTPFVDEEIADNNFRTNSEAETITDSPNEVSNNIAFAQLTNESKTDSNERGNTNDYDHDNENKASELNNMKVETNNENEHDLHMTSEEKEPKDKDLPTNSQVETVTEMIEDNTPELETKADANEDATTDTHISNEEAKETEVDEAENRKTNDVKHNDTTLDTERKLATILIKEGQEESDHFKDTKVEQAVEQVNETISGDSANMKGEGNDVKEFTSIPVFELDIHLSSVEEYKEELNVSNKHESENVVYGMDDVPYIKDKSKTDTPMQDSEQITNEKSSFRGVVQNVKEDGINDKKIDTIFETDNDMQTPFVDEEIADNNFRTNSEAETITDSPIEVSNDIAFAQLTNESKTDSNERANTSDYDHDNKNKASELNNMKVETNNENEHDLQMTAVEKEPKDKDLPTNSQVKTVTEMIEDNTPELETKADANEDATNDTHISNEEAKETEVAGVANVETTYVKHNDTTLDTERKLATILIKEGQEESDQFKDTEVEQAGEQVTETISGDSANMKGEGNDVKEVTSIPVFELDIHVSSVEEYKEERNVSNKHESENVVYGMDDVPYSKDKSKTDTPMQDSEQKTNEKASFSGVVENVKEDDINDKKIDTICETDNDMQSPSVEVDIADNNFPHQQRSRNHN</sequence>
<feature type="region of interest" description="Disordered" evidence="1">
    <location>
        <begin position="1244"/>
        <end position="1300"/>
    </location>
</feature>
<feature type="compositionally biased region" description="Polar residues" evidence="1">
    <location>
        <begin position="462"/>
        <end position="480"/>
    </location>
</feature>
<feature type="compositionally biased region" description="Basic and acidic residues" evidence="1">
    <location>
        <begin position="484"/>
        <end position="494"/>
    </location>
</feature>
<feature type="region of interest" description="Disordered" evidence="1">
    <location>
        <begin position="1098"/>
        <end position="1155"/>
    </location>
</feature>
<feature type="region of interest" description="Disordered" evidence="1">
    <location>
        <begin position="1050"/>
        <end position="1074"/>
    </location>
</feature>
<feature type="compositionally biased region" description="Polar residues" evidence="1">
    <location>
        <begin position="357"/>
        <end position="373"/>
    </location>
</feature>
<gene>
    <name evidence="2" type="ORF">DPMN_194563</name>
</gene>
<evidence type="ECO:0000256" key="1">
    <source>
        <dbReference type="SAM" id="MobiDB-lite"/>
    </source>
</evidence>